<organism evidence="1 2">
    <name type="scientific">Solea senegalensis</name>
    <name type="common">Senegalese sole</name>
    <dbReference type="NCBI Taxonomy" id="28829"/>
    <lineage>
        <taxon>Eukaryota</taxon>
        <taxon>Metazoa</taxon>
        <taxon>Chordata</taxon>
        <taxon>Craniata</taxon>
        <taxon>Vertebrata</taxon>
        <taxon>Euteleostomi</taxon>
        <taxon>Actinopterygii</taxon>
        <taxon>Neopterygii</taxon>
        <taxon>Teleostei</taxon>
        <taxon>Neoteleostei</taxon>
        <taxon>Acanthomorphata</taxon>
        <taxon>Carangaria</taxon>
        <taxon>Pleuronectiformes</taxon>
        <taxon>Pleuronectoidei</taxon>
        <taxon>Soleidae</taxon>
        <taxon>Solea</taxon>
    </lineage>
</organism>
<proteinExistence type="predicted"/>
<evidence type="ECO:0000313" key="1">
    <source>
        <dbReference type="EMBL" id="KAG7521708.1"/>
    </source>
</evidence>
<keyword evidence="2" id="KW-1185">Reference proteome</keyword>
<name>A0AAV6SXF3_SOLSE</name>
<reference evidence="1 2" key="1">
    <citation type="journal article" date="2021" name="Sci. Rep.">
        <title>Chromosome anchoring in Senegalese sole (Solea senegalensis) reveals sex-associated markers and genome rearrangements in flatfish.</title>
        <authorList>
            <person name="Guerrero-Cozar I."/>
            <person name="Gomez-Garrido J."/>
            <person name="Berbel C."/>
            <person name="Martinez-Blanch J.F."/>
            <person name="Alioto T."/>
            <person name="Claros M.G."/>
            <person name="Gagnaire P.A."/>
            <person name="Manchado M."/>
        </authorList>
    </citation>
    <scope>NUCLEOTIDE SEQUENCE [LARGE SCALE GENOMIC DNA]</scope>
    <source>
        <strain evidence="1">Sse05_10M</strain>
    </source>
</reference>
<dbReference type="EMBL" id="JAGKHQ010000002">
    <property type="protein sequence ID" value="KAG7521708.1"/>
    <property type="molecule type" value="Genomic_DNA"/>
</dbReference>
<accession>A0AAV6SXF3</accession>
<comment type="caution">
    <text evidence="1">The sequence shown here is derived from an EMBL/GenBank/DDBJ whole genome shotgun (WGS) entry which is preliminary data.</text>
</comment>
<dbReference type="Proteomes" id="UP000693946">
    <property type="component" value="Linkage Group LG10"/>
</dbReference>
<dbReference type="AlphaFoldDB" id="A0AAV6SXF3"/>
<gene>
    <name evidence="1" type="ORF">JOB18_005198</name>
</gene>
<protein>
    <submittedName>
        <fullName evidence="1">Uncharacterized protein</fullName>
    </submittedName>
</protein>
<sequence length="128" mass="15223">MLRKTTNIWNIFQICEDVPYMLKPQSRSCRCSVSRSVHTHLQEKQTDEKPYARQHTIINSKLISNEHQVRVISEVREFGVNLLHQKENLWQQLYTLCVCMLVIDRGHVKEVIFICRVRLSLFLCHTSR</sequence>
<evidence type="ECO:0000313" key="2">
    <source>
        <dbReference type="Proteomes" id="UP000693946"/>
    </source>
</evidence>